<reference evidence="1 2" key="1">
    <citation type="submission" date="2017-11" db="EMBL/GenBank/DDBJ databases">
        <title>De novo assembly and phasing of dikaryotic genomes from two isolates of Puccinia coronata f. sp. avenae, the causal agent of oat crown rust.</title>
        <authorList>
            <person name="Miller M.E."/>
            <person name="Zhang Y."/>
            <person name="Omidvar V."/>
            <person name="Sperschneider J."/>
            <person name="Schwessinger B."/>
            <person name="Raley C."/>
            <person name="Palmer J.M."/>
            <person name="Garnica D."/>
            <person name="Upadhyaya N."/>
            <person name="Rathjen J."/>
            <person name="Taylor J.M."/>
            <person name="Park R.F."/>
            <person name="Dodds P.N."/>
            <person name="Hirsch C.D."/>
            <person name="Kianian S.F."/>
            <person name="Figueroa M."/>
        </authorList>
    </citation>
    <scope>NUCLEOTIDE SEQUENCE [LARGE SCALE GENOMIC DNA]</scope>
    <source>
        <strain evidence="1">12SD80</strain>
    </source>
</reference>
<comment type="caution">
    <text evidence="1">The sequence shown here is derived from an EMBL/GenBank/DDBJ whole genome shotgun (WGS) entry which is preliminary data.</text>
</comment>
<sequence>MVLTQNERCSHQYWGNSSRGFVDIRRKSPLWGVRFANRLACQGHALEPAVKTFVKFEGGCSKVGMCCPTSWSNHSSDGPTQP</sequence>
<evidence type="ECO:0000313" key="1">
    <source>
        <dbReference type="EMBL" id="PLW39354.1"/>
    </source>
</evidence>
<gene>
    <name evidence="1" type="ORF">PCASD_04987</name>
</gene>
<protein>
    <submittedName>
        <fullName evidence="1">Uncharacterized protein</fullName>
    </submittedName>
</protein>
<name>A0A2N5UNK7_9BASI</name>
<dbReference type="AlphaFoldDB" id="A0A2N5UNK7"/>
<evidence type="ECO:0000313" key="2">
    <source>
        <dbReference type="Proteomes" id="UP000235392"/>
    </source>
</evidence>
<organism evidence="1 2">
    <name type="scientific">Puccinia coronata f. sp. avenae</name>
    <dbReference type="NCBI Taxonomy" id="200324"/>
    <lineage>
        <taxon>Eukaryota</taxon>
        <taxon>Fungi</taxon>
        <taxon>Dikarya</taxon>
        <taxon>Basidiomycota</taxon>
        <taxon>Pucciniomycotina</taxon>
        <taxon>Pucciniomycetes</taxon>
        <taxon>Pucciniales</taxon>
        <taxon>Pucciniaceae</taxon>
        <taxon>Puccinia</taxon>
    </lineage>
</organism>
<accession>A0A2N5UNK7</accession>
<dbReference type="Proteomes" id="UP000235392">
    <property type="component" value="Unassembled WGS sequence"/>
</dbReference>
<proteinExistence type="predicted"/>
<dbReference type="EMBL" id="PGCI01000116">
    <property type="protein sequence ID" value="PLW39354.1"/>
    <property type="molecule type" value="Genomic_DNA"/>
</dbReference>